<reference evidence="2 3" key="1">
    <citation type="submission" date="2021-08" db="EMBL/GenBank/DDBJ databases">
        <title>Draft Genome Sequence of Phanerochaete sordida strain YK-624.</title>
        <authorList>
            <person name="Mori T."/>
            <person name="Dohra H."/>
            <person name="Suzuki T."/>
            <person name="Kawagishi H."/>
            <person name="Hirai H."/>
        </authorList>
    </citation>
    <scope>NUCLEOTIDE SEQUENCE [LARGE SCALE GENOMIC DNA]</scope>
    <source>
        <strain evidence="2 3">YK-624</strain>
    </source>
</reference>
<evidence type="ECO:0000256" key="1">
    <source>
        <dbReference type="SAM" id="MobiDB-lite"/>
    </source>
</evidence>
<feature type="compositionally biased region" description="Polar residues" evidence="1">
    <location>
        <begin position="67"/>
        <end position="80"/>
    </location>
</feature>
<evidence type="ECO:0000313" key="3">
    <source>
        <dbReference type="Proteomes" id="UP000703269"/>
    </source>
</evidence>
<protein>
    <submittedName>
        <fullName evidence="2">Uncharacterized protein</fullName>
    </submittedName>
</protein>
<dbReference type="AlphaFoldDB" id="A0A9P3G9L0"/>
<keyword evidence="3" id="KW-1185">Reference proteome</keyword>
<dbReference type="EMBL" id="BPQB01000023">
    <property type="protein sequence ID" value="GJE91777.1"/>
    <property type="molecule type" value="Genomic_DNA"/>
</dbReference>
<feature type="region of interest" description="Disordered" evidence="1">
    <location>
        <begin position="39"/>
        <end position="91"/>
    </location>
</feature>
<dbReference type="Proteomes" id="UP000703269">
    <property type="component" value="Unassembled WGS sequence"/>
</dbReference>
<proteinExistence type="predicted"/>
<comment type="caution">
    <text evidence="2">The sequence shown here is derived from an EMBL/GenBank/DDBJ whole genome shotgun (WGS) entry which is preliminary data.</text>
</comment>
<accession>A0A9P3G9L0</accession>
<sequence>MSEARSSLDQRSESCETNGCRDALESKCRRVEAWPAPDLTRESAGRWQGEACLPLPASTTHGRESHASQGDTPAPGSTLSGDRATLSAPPG</sequence>
<evidence type="ECO:0000313" key="2">
    <source>
        <dbReference type="EMBL" id="GJE91777.1"/>
    </source>
</evidence>
<name>A0A9P3G9L0_9APHY</name>
<gene>
    <name evidence="2" type="ORF">PsYK624_079280</name>
</gene>
<organism evidence="2 3">
    <name type="scientific">Phanerochaete sordida</name>
    <dbReference type="NCBI Taxonomy" id="48140"/>
    <lineage>
        <taxon>Eukaryota</taxon>
        <taxon>Fungi</taxon>
        <taxon>Dikarya</taxon>
        <taxon>Basidiomycota</taxon>
        <taxon>Agaricomycotina</taxon>
        <taxon>Agaricomycetes</taxon>
        <taxon>Polyporales</taxon>
        <taxon>Phanerochaetaceae</taxon>
        <taxon>Phanerochaete</taxon>
    </lineage>
</organism>